<dbReference type="AlphaFoldDB" id="A0A4R5PKR1"/>
<proteinExistence type="predicted"/>
<dbReference type="EMBL" id="SMSI01000002">
    <property type="protein sequence ID" value="TDH36321.1"/>
    <property type="molecule type" value="Genomic_DNA"/>
</dbReference>
<reference evidence="1 2" key="1">
    <citation type="journal article" date="2013" name="Int. J. Syst. Evol. Microbiol.">
        <title>Hoeflea suaedae sp. nov., an endophytic bacterium isolated from the root of the halophyte Suaeda maritima.</title>
        <authorList>
            <person name="Chung E.J."/>
            <person name="Park J.A."/>
            <person name="Pramanik P."/>
            <person name="Bibi F."/>
            <person name="Jeon C.O."/>
            <person name="Chung Y.R."/>
        </authorList>
    </citation>
    <scope>NUCLEOTIDE SEQUENCE [LARGE SCALE GENOMIC DNA]</scope>
    <source>
        <strain evidence="1 2">YC6898</strain>
    </source>
</reference>
<keyword evidence="2" id="KW-1185">Reference proteome</keyword>
<evidence type="ECO:0000313" key="2">
    <source>
        <dbReference type="Proteomes" id="UP000295131"/>
    </source>
</evidence>
<evidence type="ECO:0000313" key="1">
    <source>
        <dbReference type="EMBL" id="TDH36321.1"/>
    </source>
</evidence>
<gene>
    <name evidence="1" type="ORF">E2A64_10230</name>
</gene>
<comment type="caution">
    <text evidence="1">The sequence shown here is derived from an EMBL/GenBank/DDBJ whole genome shotgun (WGS) entry which is preliminary data.</text>
</comment>
<name>A0A4R5PKR1_9HYPH</name>
<dbReference type="Proteomes" id="UP000295131">
    <property type="component" value="Unassembled WGS sequence"/>
</dbReference>
<organism evidence="1 2">
    <name type="scientific">Pseudohoeflea suaedae</name>
    <dbReference type="NCBI Taxonomy" id="877384"/>
    <lineage>
        <taxon>Bacteria</taxon>
        <taxon>Pseudomonadati</taxon>
        <taxon>Pseudomonadota</taxon>
        <taxon>Alphaproteobacteria</taxon>
        <taxon>Hyphomicrobiales</taxon>
        <taxon>Rhizobiaceae</taxon>
        <taxon>Pseudohoeflea</taxon>
    </lineage>
</organism>
<protein>
    <submittedName>
        <fullName evidence="1">Uncharacterized protein</fullName>
    </submittedName>
</protein>
<sequence length="119" mass="13403">MGYQCYEHNGRDQGYGVPAICDHPGCNERIHRGVSYACGGDPMENCGLFFCGKHRANYPDDASLGVCERCAIPARPFKRKPDIPEWTDWKLNDPSWAEWRAANPEWVKSARASRNGGEE</sequence>
<accession>A0A4R5PKR1</accession>